<keyword evidence="4" id="KW-1185">Reference proteome</keyword>
<feature type="region of interest" description="Disordered" evidence="1">
    <location>
        <begin position="914"/>
        <end position="963"/>
    </location>
</feature>
<sequence length="1008" mass="112065">MDLSPIAPVSYRNRASSPVQKVSYLNRDTSQLQIVTPKRKQRKLGYQKRKPAPKAVDSLPSLPEAVSLPPTLPQTPIRSIEPDDFASLSLSFPSPNTFGSPTNETSTSAITTPTVIRRGQLTPSARFALQKAGIKDGYPSFVEAVFSEECAFYQLELTLFVANGWNFELAETHGWYHLQRSHTGLEDSIVCMCPDARSNLECFHSKFLKEYGNQRFPDDDTLPNLRSSTYLISRVEDLLVEDGFINHFSVSSHSEHSTVKSRVVVEHRGDDAGGGTWTCTRDSSTSCAHIIEARNALQRLLKCDPTATDVNARSDPNAIKTPLRSAAGINNSISFKVLPPPVWATINADNQLTRPPVMRTAPTTISLDNLSSCPCKSPRIGYYDSSRPVEVRQCVLYGLLEGFSTKIEIQKCPACPHGFIGPDGIDIGIFNFNNRSLFTLTLLDDYTSHFTKSETPFVSWVASTACRYQNYNSPIPFIKEKVFRSAWFSYARLLQLDQDMSCPQCGPTPKVTIWDGVTLSFSRKNLLSTLKPPTSTDDRSEQRSTIRLESNLQFIAERALRKDIIYVLSGPSLELPAIPKDSVPPTQSAINMMKRITSIPNLITRLSDLHISLGHTFEQWFGPDRILQRLKLESSYKELFLQLAAEETALQFLNGDAMHNLELFLVRPTKANLFLLCGCPALYQAVNTEFRKMPSLSQQTLNFLQWVLIRASVVYGRLTKYGYPKSNAKDEGDQDWQQTGSCYGMPKVRSRSVYPAIPSDNAADLGGTDLRGEGCQKFYSTYGENRLTGGLMCVWCPHSVCYGFHIIPFAEGRNDGFSAIYTHWQTAPRVIVYDFACALQPYCMTREPEFFANTLFVIDAFHAKGHVKCGKASFLTNYLETNPDLIMVNSSAGECGNSGILRIQKSYTPPKDLSPKAGFHCSSDPQRTGTTSLKGSKPAKQIAGQHTKDSNIEAQPPKTRQAPRCLGREYMAGIAIKQRIATNREAAVTTATLQSTTPVNLLILCLGH</sequence>
<feature type="compositionally biased region" description="Polar residues" evidence="1">
    <location>
        <begin position="96"/>
        <end position="114"/>
    </location>
</feature>
<feature type="region of interest" description="Disordered" evidence="1">
    <location>
        <begin position="37"/>
        <end position="76"/>
    </location>
</feature>
<dbReference type="Proteomes" id="UP000807306">
    <property type="component" value="Unassembled WGS sequence"/>
</dbReference>
<dbReference type="InterPro" id="IPR040648">
    <property type="entry name" value="HMGXB3_CxC4"/>
</dbReference>
<evidence type="ECO:0000313" key="4">
    <source>
        <dbReference type="Proteomes" id="UP000807306"/>
    </source>
</evidence>
<name>A0A9P6E8P0_9AGAR</name>
<dbReference type="PANTHER" id="PTHR34305">
    <property type="entry name" value="EXPRESSED PROTEIN"/>
    <property type="match status" value="1"/>
</dbReference>
<dbReference type="Pfam" id="PF18717">
    <property type="entry name" value="CxC4"/>
    <property type="match status" value="1"/>
</dbReference>
<protein>
    <recommendedName>
        <fullName evidence="2">HMG domain-containing protein</fullName>
    </recommendedName>
</protein>
<evidence type="ECO:0000259" key="2">
    <source>
        <dbReference type="Pfam" id="PF18717"/>
    </source>
</evidence>
<feature type="compositionally biased region" description="Polar residues" evidence="1">
    <location>
        <begin position="923"/>
        <end position="934"/>
    </location>
</feature>
<feature type="region of interest" description="Disordered" evidence="1">
    <location>
        <begin position="96"/>
        <end position="115"/>
    </location>
</feature>
<dbReference type="EMBL" id="MU157898">
    <property type="protein sequence ID" value="KAF9524505.1"/>
    <property type="molecule type" value="Genomic_DNA"/>
</dbReference>
<organism evidence="3 4">
    <name type="scientific">Crepidotus variabilis</name>
    <dbReference type="NCBI Taxonomy" id="179855"/>
    <lineage>
        <taxon>Eukaryota</taxon>
        <taxon>Fungi</taxon>
        <taxon>Dikarya</taxon>
        <taxon>Basidiomycota</taxon>
        <taxon>Agaricomycotina</taxon>
        <taxon>Agaricomycetes</taxon>
        <taxon>Agaricomycetidae</taxon>
        <taxon>Agaricales</taxon>
        <taxon>Agaricineae</taxon>
        <taxon>Crepidotaceae</taxon>
        <taxon>Crepidotus</taxon>
    </lineage>
</organism>
<dbReference type="PANTHER" id="PTHR34305:SF1">
    <property type="entry name" value="SWIM-TYPE DOMAIN-CONTAINING PROTEIN"/>
    <property type="match status" value="1"/>
</dbReference>
<comment type="caution">
    <text evidence="3">The sequence shown here is derived from an EMBL/GenBank/DDBJ whole genome shotgun (WGS) entry which is preliminary data.</text>
</comment>
<evidence type="ECO:0000256" key="1">
    <source>
        <dbReference type="SAM" id="MobiDB-lite"/>
    </source>
</evidence>
<feature type="domain" description="HMG" evidence="2">
    <location>
        <begin position="362"/>
        <end position="490"/>
    </location>
</feature>
<accession>A0A9P6E8P0</accession>
<proteinExistence type="predicted"/>
<dbReference type="AlphaFoldDB" id="A0A9P6E8P0"/>
<evidence type="ECO:0000313" key="3">
    <source>
        <dbReference type="EMBL" id="KAF9524505.1"/>
    </source>
</evidence>
<dbReference type="OrthoDB" id="5598737at2759"/>
<reference evidence="3" key="1">
    <citation type="submission" date="2020-11" db="EMBL/GenBank/DDBJ databases">
        <authorList>
            <consortium name="DOE Joint Genome Institute"/>
            <person name="Ahrendt S."/>
            <person name="Riley R."/>
            <person name="Andreopoulos W."/>
            <person name="Labutti K."/>
            <person name="Pangilinan J."/>
            <person name="Ruiz-Duenas F.J."/>
            <person name="Barrasa J.M."/>
            <person name="Sanchez-Garcia M."/>
            <person name="Camarero S."/>
            <person name="Miyauchi S."/>
            <person name="Serrano A."/>
            <person name="Linde D."/>
            <person name="Babiker R."/>
            <person name="Drula E."/>
            <person name="Ayuso-Fernandez I."/>
            <person name="Pacheco R."/>
            <person name="Padilla G."/>
            <person name="Ferreira P."/>
            <person name="Barriuso J."/>
            <person name="Kellner H."/>
            <person name="Castanera R."/>
            <person name="Alfaro M."/>
            <person name="Ramirez L."/>
            <person name="Pisabarro A.G."/>
            <person name="Kuo A."/>
            <person name="Tritt A."/>
            <person name="Lipzen A."/>
            <person name="He G."/>
            <person name="Yan M."/>
            <person name="Ng V."/>
            <person name="Cullen D."/>
            <person name="Martin F."/>
            <person name="Rosso M.-N."/>
            <person name="Henrissat B."/>
            <person name="Hibbett D."/>
            <person name="Martinez A.T."/>
            <person name="Grigoriev I.V."/>
        </authorList>
    </citation>
    <scope>NUCLEOTIDE SEQUENCE</scope>
    <source>
        <strain evidence="3">CBS 506.95</strain>
    </source>
</reference>
<gene>
    <name evidence="3" type="ORF">CPB83DRAFT_897896</name>
</gene>
<feature type="compositionally biased region" description="Basic residues" evidence="1">
    <location>
        <begin position="37"/>
        <end position="52"/>
    </location>
</feature>